<sequence length="661" mass="75139">MGRLDRSDTTAEQKTDVIQRLRCMSETRIVSCVVGAFTNIQVYIHMTPRPETTICGSHKELLRAEIQPATPCLTTAPTVQIFSCVVCAFTIIQVHIHMTPRPGTTICGSHKVLLRAGIEPATRKDNPPKPALPTRIPTLKEIKQNTAQKTAMTINFRDPYILYNDYTNINKKTRNENLTYCFISVIISFIFGLAIGIVIMSGQYTETIAKHAKTKPVHIAVVKTVSKVEPNNEFKAVSFTGQENKYNKDIYPKGLTEDMKDILKDTKSDNRHAIILNKTFTPDSTTVLYDNIYWGPQIEDAMPQGYGEGSAKIWEQYINDAEVVKMEAGCGRMQNRLVTFKDGLQACVRYRQNTDQIQGEIFSFYVGRLLNLTNLAPSVVRIVDLKDKLWKNVANDIGAAQWGSNRAVVLTQYIPSLESASIPDIFRPTTRHLNKYDILKMSLKENDTESKHILIDKLRIKEIKSKSEMKNFTYINAKLNKKTIDKFLELAQWSDLIIFDYLTANLDRIVNNLFNYQWNVNIMDGPAHNLAKKMDSGLLIFLDNESGLLHGYRLLKKYNVYHSLMLDNLCVFRRRTIDSLQKLFKSKSVGSLLSDMFHKKNSIVIRDILPSLPEKNAKILIERIGTIPPLPPIPLQLLCTRIYSRYNHENTGTLKSNVPGT</sequence>
<dbReference type="GO" id="GO:0005615">
    <property type="term" value="C:extracellular space"/>
    <property type="evidence" value="ECO:0007669"/>
    <property type="project" value="TreeGrafter"/>
</dbReference>
<evidence type="ECO:0000256" key="1">
    <source>
        <dbReference type="SAM" id="Phobius"/>
    </source>
</evidence>
<feature type="transmembrane region" description="Helical" evidence="1">
    <location>
        <begin position="178"/>
        <end position="200"/>
    </location>
</feature>
<accession>A0A2H1VU47</accession>
<dbReference type="PANTHER" id="PTHR13147">
    <property type="entry name" value="FOUR-JOINTED BOX PROTEIN 1"/>
    <property type="match status" value="1"/>
</dbReference>
<evidence type="ECO:0000313" key="2">
    <source>
        <dbReference type="EMBL" id="SOQ44330.1"/>
    </source>
</evidence>
<keyword evidence="1" id="KW-1133">Transmembrane helix</keyword>
<dbReference type="GO" id="GO:0007267">
    <property type="term" value="P:cell-cell signaling"/>
    <property type="evidence" value="ECO:0007669"/>
    <property type="project" value="TreeGrafter"/>
</dbReference>
<reference evidence="2" key="1">
    <citation type="submission" date="2016-07" db="EMBL/GenBank/DDBJ databases">
        <authorList>
            <person name="Bretaudeau A."/>
        </authorList>
    </citation>
    <scope>NUCLEOTIDE SEQUENCE</scope>
    <source>
        <strain evidence="2">Rice</strain>
        <tissue evidence="2">Whole body</tissue>
    </source>
</reference>
<dbReference type="EMBL" id="ODYU01004450">
    <property type="protein sequence ID" value="SOQ44330.1"/>
    <property type="molecule type" value="Genomic_DNA"/>
</dbReference>
<dbReference type="PRINTS" id="PR02072">
    <property type="entry name" value="4JOINTEDBOX1"/>
</dbReference>
<gene>
    <name evidence="2" type="ORF">SFRICE_029122</name>
</gene>
<proteinExistence type="predicted"/>
<protein>
    <submittedName>
        <fullName evidence="2">SFRICE_029122</fullName>
    </submittedName>
</protein>
<dbReference type="InterPro" id="IPR024868">
    <property type="entry name" value="FJX1/FJ"/>
</dbReference>
<dbReference type="AlphaFoldDB" id="A0A2H1VU47"/>
<keyword evidence="1" id="KW-0472">Membrane</keyword>
<keyword evidence="1" id="KW-0812">Transmembrane</keyword>
<organism evidence="2">
    <name type="scientific">Spodoptera frugiperda</name>
    <name type="common">Fall armyworm</name>
    <dbReference type="NCBI Taxonomy" id="7108"/>
    <lineage>
        <taxon>Eukaryota</taxon>
        <taxon>Metazoa</taxon>
        <taxon>Ecdysozoa</taxon>
        <taxon>Arthropoda</taxon>
        <taxon>Hexapoda</taxon>
        <taxon>Insecta</taxon>
        <taxon>Pterygota</taxon>
        <taxon>Neoptera</taxon>
        <taxon>Endopterygota</taxon>
        <taxon>Lepidoptera</taxon>
        <taxon>Glossata</taxon>
        <taxon>Ditrysia</taxon>
        <taxon>Noctuoidea</taxon>
        <taxon>Noctuidae</taxon>
        <taxon>Amphipyrinae</taxon>
        <taxon>Spodoptera</taxon>
    </lineage>
</organism>
<name>A0A2H1VU47_SPOFR</name>
<dbReference type="PANTHER" id="PTHR13147:SF5">
    <property type="entry name" value="FOUR-JOINTED BOX PROTEIN 1"/>
    <property type="match status" value="1"/>
</dbReference>